<comment type="caution">
    <text evidence="1">The sequence shown here is derived from an EMBL/GenBank/DDBJ whole genome shotgun (WGS) entry which is preliminary data.</text>
</comment>
<protein>
    <submittedName>
        <fullName evidence="1">LacI family transcriptional regulator</fullName>
    </submittedName>
</protein>
<accession>A0ACC6KS18</accession>
<dbReference type="EMBL" id="JAVDTF010000001">
    <property type="protein sequence ID" value="MDR6782124.1"/>
    <property type="molecule type" value="Genomic_DNA"/>
</dbReference>
<name>A0ACC6KS18_9SPHI</name>
<dbReference type="Proteomes" id="UP001246858">
    <property type="component" value="Unassembled WGS sequence"/>
</dbReference>
<evidence type="ECO:0000313" key="1">
    <source>
        <dbReference type="EMBL" id="MDR6782124.1"/>
    </source>
</evidence>
<organism evidence="1 2">
    <name type="scientific">Pedobacter africanus</name>
    <dbReference type="NCBI Taxonomy" id="151894"/>
    <lineage>
        <taxon>Bacteria</taxon>
        <taxon>Pseudomonadati</taxon>
        <taxon>Bacteroidota</taxon>
        <taxon>Sphingobacteriia</taxon>
        <taxon>Sphingobacteriales</taxon>
        <taxon>Sphingobacteriaceae</taxon>
        <taxon>Pedobacter</taxon>
    </lineage>
</organism>
<proteinExistence type="predicted"/>
<gene>
    <name evidence="1" type="ORF">J2X78_000676</name>
</gene>
<reference evidence="1" key="1">
    <citation type="submission" date="2023-07" db="EMBL/GenBank/DDBJ databases">
        <title>Sorghum-associated microbial communities from plants grown in Nebraska, USA.</title>
        <authorList>
            <person name="Schachtman D."/>
        </authorList>
    </citation>
    <scope>NUCLEOTIDE SEQUENCE</scope>
    <source>
        <strain evidence="1">2697</strain>
    </source>
</reference>
<keyword evidence="2" id="KW-1185">Reference proteome</keyword>
<evidence type="ECO:0000313" key="2">
    <source>
        <dbReference type="Proteomes" id="UP001246858"/>
    </source>
</evidence>
<sequence length="352" mass="39966">MMKLLFLFQYLDMMSDKPTTIKEIAKILKVSVSTVSRALNDHSSIGLTTKMRVKKLAEELNYEPNQKAIQFLHGKSFVIGVILPELSESFFSAAISGIEDIAYKRNYTVLLAQSHDDAAREKLLVEKMKSQRVDGLLVSVSKTTSTYEHFDIFRKLNIPVVFFDRIPPIKDIHYVSSNLETGTFEALNFLLKKGHRSIGMINGPNTLVASHERKEGYIRAMIANRLKFDPSLVVSCDLSEEGTIEVMDILLNHRRKPTAIVTFNDYVALFAMRYAKSLLLQDIDFVSYANLPIINYVDHTPIASVEQFPYKQGKKAADILIDLINKPRNETGTEQAYFNIVVESELILSHRK</sequence>